<evidence type="ECO:0000256" key="1">
    <source>
        <dbReference type="ARBA" id="ARBA00003109"/>
    </source>
</evidence>
<sequence length="201" mass="22117">MTDFDLIETIRFDPEAGVIDTERHLARLKASATALGFSFDRHAARNELQAATFRLTEPHRIRLMLSRSGIIAVEGGPVPDTPAEARVAIAPLPVPADDFRLRHKTSDRAFYDDTRSKSGAFEVLFVDPDDFLTEGSFTTLFVDRDGALLTPPLSRGLLPGILRQRLIEEGEAVEADLRPEDLANGFLIGNALRGLIPARLV</sequence>
<dbReference type="InterPro" id="IPR043131">
    <property type="entry name" value="BCAT-like_N"/>
</dbReference>
<evidence type="ECO:0000256" key="6">
    <source>
        <dbReference type="ARBA" id="ARBA00013053"/>
    </source>
</evidence>
<evidence type="ECO:0000313" key="13">
    <source>
        <dbReference type="Proteomes" id="UP000594873"/>
    </source>
</evidence>
<dbReference type="Gene3D" id="3.20.10.10">
    <property type="entry name" value="D-amino Acid Aminotransferase, subunit A, domain 2"/>
    <property type="match status" value="1"/>
</dbReference>
<evidence type="ECO:0000256" key="11">
    <source>
        <dbReference type="ARBA" id="ARBA00049229"/>
    </source>
</evidence>
<keyword evidence="12" id="KW-0032">Aminotransferase</keyword>
<accession>A0A7T2LLN8</accession>
<evidence type="ECO:0000256" key="3">
    <source>
        <dbReference type="ARBA" id="ARBA00004931"/>
    </source>
</evidence>
<comment type="pathway">
    <text evidence="4">Amino-acid biosynthesis; L-leucine biosynthesis; L-leucine from 3-methyl-2-oxobutanoate: step 4/4.</text>
</comment>
<dbReference type="Pfam" id="PF01063">
    <property type="entry name" value="Aminotran_4"/>
    <property type="match status" value="1"/>
</dbReference>
<organism evidence="12 13">
    <name type="scientific">Allosphingosinicella flava</name>
    <dbReference type="NCBI Taxonomy" id="2771430"/>
    <lineage>
        <taxon>Bacteria</taxon>
        <taxon>Pseudomonadati</taxon>
        <taxon>Pseudomonadota</taxon>
        <taxon>Alphaproteobacteria</taxon>
        <taxon>Sphingomonadales</taxon>
        <taxon>Sphingomonadaceae</taxon>
        <taxon>Allosphingosinicella</taxon>
    </lineage>
</organism>
<comment type="pathway">
    <text evidence="3">Amino-acid biosynthesis; L-valine biosynthesis; L-valine from pyruvate: step 4/4.</text>
</comment>
<proteinExistence type="inferred from homology"/>
<dbReference type="Proteomes" id="UP000594873">
    <property type="component" value="Chromosome"/>
</dbReference>
<evidence type="ECO:0000256" key="4">
    <source>
        <dbReference type="ARBA" id="ARBA00005072"/>
    </source>
</evidence>
<dbReference type="GO" id="GO:0009082">
    <property type="term" value="P:branched-chain amino acid biosynthetic process"/>
    <property type="evidence" value="ECO:0007669"/>
    <property type="project" value="UniProtKB-KW"/>
</dbReference>
<comment type="similarity">
    <text evidence="5">Belongs to the class-IV pyridoxal-phosphate-dependent aminotransferase family.</text>
</comment>
<comment type="pathway">
    <text evidence="2">Amino-acid biosynthesis; L-isoleucine biosynthesis; L-isoleucine from 2-oxobutanoate: step 4/4.</text>
</comment>
<evidence type="ECO:0000313" key="12">
    <source>
        <dbReference type="EMBL" id="QPQ54578.1"/>
    </source>
</evidence>
<protein>
    <recommendedName>
        <fullName evidence="7">Probable branched-chain-amino-acid aminotransferase</fullName>
        <ecNumber evidence="6">2.6.1.42</ecNumber>
    </recommendedName>
</protein>
<dbReference type="Gene3D" id="3.30.470.10">
    <property type="match status" value="1"/>
</dbReference>
<dbReference type="RefSeq" id="WP_200971104.1">
    <property type="nucleotide sequence ID" value="NZ_CP065592.1"/>
</dbReference>
<dbReference type="PANTHER" id="PTHR42743">
    <property type="entry name" value="AMINO-ACID AMINOTRANSFERASE"/>
    <property type="match status" value="1"/>
</dbReference>
<name>A0A7T2LLN8_9SPHN</name>
<dbReference type="AlphaFoldDB" id="A0A7T2LLN8"/>
<comment type="function">
    <text evidence="1">Acts on leucine, isoleucine and valine.</text>
</comment>
<keyword evidence="8" id="KW-0100">Branched-chain amino acid biosynthesis</keyword>
<dbReference type="SUPFAM" id="SSF56752">
    <property type="entry name" value="D-aminoacid aminotransferase-like PLP-dependent enzymes"/>
    <property type="match status" value="1"/>
</dbReference>
<comment type="catalytic activity">
    <reaction evidence="10">
        <text>L-isoleucine + 2-oxoglutarate = (S)-3-methyl-2-oxopentanoate + L-glutamate</text>
        <dbReference type="Rhea" id="RHEA:24801"/>
        <dbReference type="ChEBI" id="CHEBI:16810"/>
        <dbReference type="ChEBI" id="CHEBI:29985"/>
        <dbReference type="ChEBI" id="CHEBI:35146"/>
        <dbReference type="ChEBI" id="CHEBI:58045"/>
        <dbReference type="EC" id="2.6.1.42"/>
    </reaction>
</comment>
<dbReference type="PANTHER" id="PTHR42743:SF11">
    <property type="entry name" value="AMINODEOXYCHORISMATE LYASE"/>
    <property type="match status" value="1"/>
</dbReference>
<evidence type="ECO:0000256" key="9">
    <source>
        <dbReference type="ARBA" id="ARBA00048212"/>
    </source>
</evidence>
<gene>
    <name evidence="12" type="ORF">IC614_09600</name>
</gene>
<keyword evidence="12" id="KW-0808">Transferase</keyword>
<dbReference type="GO" id="GO:0004084">
    <property type="term" value="F:branched-chain-amino-acid transaminase activity"/>
    <property type="evidence" value="ECO:0007669"/>
    <property type="project" value="UniProtKB-EC"/>
</dbReference>
<dbReference type="InterPro" id="IPR036038">
    <property type="entry name" value="Aminotransferase-like"/>
</dbReference>
<keyword evidence="13" id="KW-1185">Reference proteome</keyword>
<comment type="catalytic activity">
    <reaction evidence="9">
        <text>L-valine + 2-oxoglutarate = 3-methyl-2-oxobutanoate + L-glutamate</text>
        <dbReference type="Rhea" id="RHEA:24813"/>
        <dbReference type="ChEBI" id="CHEBI:11851"/>
        <dbReference type="ChEBI" id="CHEBI:16810"/>
        <dbReference type="ChEBI" id="CHEBI:29985"/>
        <dbReference type="ChEBI" id="CHEBI:57762"/>
        <dbReference type="EC" id="2.6.1.42"/>
    </reaction>
</comment>
<dbReference type="EC" id="2.6.1.42" evidence="6"/>
<evidence type="ECO:0000256" key="5">
    <source>
        <dbReference type="ARBA" id="ARBA00009320"/>
    </source>
</evidence>
<dbReference type="EMBL" id="CP065592">
    <property type="protein sequence ID" value="QPQ54578.1"/>
    <property type="molecule type" value="Genomic_DNA"/>
</dbReference>
<dbReference type="InterPro" id="IPR050571">
    <property type="entry name" value="Class-IV_PLP-Dep_Aminotrnsfr"/>
</dbReference>
<reference evidence="12 13" key="1">
    <citation type="submission" date="2020-11" db="EMBL/GenBank/DDBJ databases">
        <title>Genome seq and assembly of Sphingosinicella sp.</title>
        <authorList>
            <person name="Chhetri G."/>
        </authorList>
    </citation>
    <scope>NUCLEOTIDE SEQUENCE [LARGE SCALE GENOMIC DNA]</scope>
    <source>
        <strain evidence="12 13">UDD2</strain>
    </source>
</reference>
<dbReference type="InterPro" id="IPR001544">
    <property type="entry name" value="Aminotrans_IV"/>
</dbReference>
<evidence type="ECO:0000256" key="10">
    <source>
        <dbReference type="ARBA" id="ARBA00048798"/>
    </source>
</evidence>
<evidence type="ECO:0000256" key="7">
    <source>
        <dbReference type="ARBA" id="ARBA00014472"/>
    </source>
</evidence>
<keyword evidence="8" id="KW-0028">Amino-acid biosynthesis</keyword>
<dbReference type="InterPro" id="IPR043132">
    <property type="entry name" value="BCAT-like_C"/>
</dbReference>
<dbReference type="KEGG" id="sflv:IC614_09600"/>
<evidence type="ECO:0000256" key="8">
    <source>
        <dbReference type="ARBA" id="ARBA00023304"/>
    </source>
</evidence>
<comment type="catalytic activity">
    <reaction evidence="11">
        <text>L-leucine + 2-oxoglutarate = 4-methyl-2-oxopentanoate + L-glutamate</text>
        <dbReference type="Rhea" id="RHEA:18321"/>
        <dbReference type="ChEBI" id="CHEBI:16810"/>
        <dbReference type="ChEBI" id="CHEBI:17865"/>
        <dbReference type="ChEBI" id="CHEBI:29985"/>
        <dbReference type="ChEBI" id="CHEBI:57427"/>
        <dbReference type="EC" id="2.6.1.42"/>
    </reaction>
</comment>
<evidence type="ECO:0000256" key="2">
    <source>
        <dbReference type="ARBA" id="ARBA00004824"/>
    </source>
</evidence>